<comment type="caution">
    <text evidence="2">The sequence shown here is derived from an EMBL/GenBank/DDBJ whole genome shotgun (WGS) entry which is preliminary data.</text>
</comment>
<dbReference type="EMBL" id="BKCJ011294834">
    <property type="protein sequence ID" value="GFD16659.1"/>
    <property type="molecule type" value="Genomic_DNA"/>
</dbReference>
<gene>
    <name evidence="2" type="ORF">Tci_888628</name>
</gene>
<evidence type="ECO:0000313" key="2">
    <source>
        <dbReference type="EMBL" id="GFD16659.1"/>
    </source>
</evidence>
<dbReference type="AlphaFoldDB" id="A0A699U5J8"/>
<sequence>MMTPMIQCVVRSPFCSTSSKFRDTRTYHGVAFQAEEEVVTFSRPKELWPETHLVSGSGPDWPGPRGRDRARGPKRSAGPLTVARAAGCGPRGPKTAGPQDRRAETI</sequence>
<proteinExistence type="predicted"/>
<protein>
    <submittedName>
        <fullName evidence="2">Uncharacterized protein</fullName>
    </submittedName>
</protein>
<reference evidence="2" key="1">
    <citation type="journal article" date="2019" name="Sci. Rep.">
        <title>Draft genome of Tanacetum cinerariifolium, the natural source of mosquito coil.</title>
        <authorList>
            <person name="Yamashiro T."/>
            <person name="Shiraishi A."/>
            <person name="Satake H."/>
            <person name="Nakayama K."/>
        </authorList>
    </citation>
    <scope>NUCLEOTIDE SEQUENCE</scope>
</reference>
<evidence type="ECO:0000256" key="1">
    <source>
        <dbReference type="SAM" id="MobiDB-lite"/>
    </source>
</evidence>
<accession>A0A699U5J8</accession>
<feature type="region of interest" description="Disordered" evidence="1">
    <location>
        <begin position="50"/>
        <end position="106"/>
    </location>
</feature>
<name>A0A699U5J8_TANCI</name>
<organism evidence="2">
    <name type="scientific">Tanacetum cinerariifolium</name>
    <name type="common">Dalmatian daisy</name>
    <name type="synonym">Chrysanthemum cinerariifolium</name>
    <dbReference type="NCBI Taxonomy" id="118510"/>
    <lineage>
        <taxon>Eukaryota</taxon>
        <taxon>Viridiplantae</taxon>
        <taxon>Streptophyta</taxon>
        <taxon>Embryophyta</taxon>
        <taxon>Tracheophyta</taxon>
        <taxon>Spermatophyta</taxon>
        <taxon>Magnoliopsida</taxon>
        <taxon>eudicotyledons</taxon>
        <taxon>Gunneridae</taxon>
        <taxon>Pentapetalae</taxon>
        <taxon>asterids</taxon>
        <taxon>campanulids</taxon>
        <taxon>Asterales</taxon>
        <taxon>Asteraceae</taxon>
        <taxon>Asteroideae</taxon>
        <taxon>Anthemideae</taxon>
        <taxon>Anthemidinae</taxon>
        <taxon>Tanacetum</taxon>
    </lineage>
</organism>